<proteinExistence type="predicted"/>
<reference evidence="1 2" key="1">
    <citation type="submission" date="2023-07" db="EMBL/GenBank/DDBJ databases">
        <title>Sequencing the genomes of 1000 actinobacteria strains.</title>
        <authorList>
            <person name="Klenk H.-P."/>
        </authorList>
    </citation>
    <scope>NUCLEOTIDE SEQUENCE [LARGE SCALE GENOMIC DNA]</scope>
    <source>
        <strain evidence="1 2">DSM 44109</strain>
    </source>
</reference>
<keyword evidence="2" id="KW-1185">Reference proteome</keyword>
<organism evidence="1 2">
    <name type="scientific">Streptosporangium brasiliense</name>
    <dbReference type="NCBI Taxonomy" id="47480"/>
    <lineage>
        <taxon>Bacteria</taxon>
        <taxon>Bacillati</taxon>
        <taxon>Actinomycetota</taxon>
        <taxon>Actinomycetes</taxon>
        <taxon>Streptosporangiales</taxon>
        <taxon>Streptosporangiaceae</taxon>
        <taxon>Streptosporangium</taxon>
    </lineage>
</organism>
<protein>
    <submittedName>
        <fullName evidence="1">Transposase-like protein</fullName>
    </submittedName>
</protein>
<accession>A0ABT9RCF3</accession>
<dbReference type="EMBL" id="JAUSRB010000002">
    <property type="protein sequence ID" value="MDP9866449.1"/>
    <property type="molecule type" value="Genomic_DNA"/>
</dbReference>
<gene>
    <name evidence="1" type="ORF">J2S55_005715</name>
</gene>
<dbReference type="SUPFAM" id="SSF46689">
    <property type="entry name" value="Homeodomain-like"/>
    <property type="match status" value="1"/>
</dbReference>
<dbReference type="InterPro" id="IPR002514">
    <property type="entry name" value="Transposase_8"/>
</dbReference>
<comment type="caution">
    <text evidence="1">The sequence shown here is derived from an EMBL/GenBank/DDBJ whole genome shotgun (WGS) entry which is preliminary data.</text>
</comment>
<dbReference type="Gene3D" id="1.10.10.60">
    <property type="entry name" value="Homeodomain-like"/>
    <property type="match status" value="1"/>
</dbReference>
<evidence type="ECO:0000313" key="2">
    <source>
        <dbReference type="Proteomes" id="UP001230426"/>
    </source>
</evidence>
<dbReference type="Pfam" id="PF01527">
    <property type="entry name" value="HTH_Tnp_1"/>
    <property type="match status" value="1"/>
</dbReference>
<sequence>MAMEVHPPEFKADAVALYLADPARTIVSVARDLGISPETLRLWARQAQPAGTSSAPPTGRPRTTGGAYLTVFSLCPAHLCPIHLR</sequence>
<name>A0ABT9RCF3_9ACTN</name>
<dbReference type="Proteomes" id="UP001230426">
    <property type="component" value="Unassembled WGS sequence"/>
</dbReference>
<evidence type="ECO:0000313" key="1">
    <source>
        <dbReference type="EMBL" id="MDP9866449.1"/>
    </source>
</evidence>
<dbReference type="InterPro" id="IPR009057">
    <property type="entry name" value="Homeodomain-like_sf"/>
</dbReference>